<feature type="domain" description="Fucosyltransferase C-terminal" evidence="7">
    <location>
        <begin position="409"/>
        <end position="494"/>
    </location>
</feature>
<keyword evidence="9" id="KW-1185">Reference proteome</keyword>
<dbReference type="Proteomes" id="UP000013827">
    <property type="component" value="Unassembled WGS sequence"/>
</dbReference>
<evidence type="ECO:0000256" key="2">
    <source>
        <dbReference type="ARBA" id="ARBA00008919"/>
    </source>
</evidence>
<keyword evidence="3 5" id="KW-0328">Glycosyltransferase</keyword>
<dbReference type="PANTHER" id="PTHR11929">
    <property type="entry name" value="ALPHA- 1,3 -FUCOSYLTRANSFERASE"/>
    <property type="match status" value="1"/>
</dbReference>
<dbReference type="eggNOG" id="ENOG502SDD9">
    <property type="taxonomic scope" value="Eukaryota"/>
</dbReference>
<feature type="region of interest" description="Disordered" evidence="6">
    <location>
        <begin position="1"/>
        <end position="27"/>
    </location>
</feature>
<dbReference type="PANTHER" id="PTHR11929:SF194">
    <property type="entry name" value="ALPHA-(1,3)-FUCOSYLTRANSFERASE 10"/>
    <property type="match status" value="1"/>
</dbReference>
<dbReference type="RefSeq" id="XP_005775869.1">
    <property type="nucleotide sequence ID" value="XM_005775812.1"/>
</dbReference>
<protein>
    <recommendedName>
        <fullName evidence="5">Fucosyltransferase</fullName>
        <ecNumber evidence="5">2.4.1.-</ecNumber>
    </recommendedName>
</protein>
<dbReference type="Pfam" id="PF00852">
    <property type="entry name" value="Glyco_transf_10"/>
    <property type="match status" value="1"/>
</dbReference>
<dbReference type="PaxDb" id="2903-EOD23440"/>
<dbReference type="UniPathway" id="UPA00378"/>
<name>A0A0D3JIV5_EMIH1</name>
<dbReference type="Gene3D" id="3.40.50.11660">
    <property type="entry name" value="Glycosyl transferase family 10, C-terminal domain"/>
    <property type="match status" value="1"/>
</dbReference>
<dbReference type="EC" id="2.4.1.-" evidence="5"/>
<keyword evidence="4 5" id="KW-0808">Transferase</keyword>
<dbReference type="InterPro" id="IPR001503">
    <property type="entry name" value="Glyco_trans_10"/>
</dbReference>
<dbReference type="HOGENOM" id="CLU_517254_0_0_1"/>
<evidence type="ECO:0000313" key="8">
    <source>
        <dbReference type="EnsemblProtists" id="EOD23440"/>
    </source>
</evidence>
<dbReference type="InterPro" id="IPR038577">
    <property type="entry name" value="GT10-like_C_sf"/>
</dbReference>
<dbReference type="GO" id="GO:0032580">
    <property type="term" value="C:Golgi cisterna membrane"/>
    <property type="evidence" value="ECO:0007669"/>
    <property type="project" value="UniProtKB-SubCell"/>
</dbReference>
<evidence type="ECO:0000256" key="4">
    <source>
        <dbReference type="ARBA" id="ARBA00022679"/>
    </source>
</evidence>
<dbReference type="GO" id="GO:0046920">
    <property type="term" value="F:alpha-(1-&gt;3)-fucosyltransferase activity"/>
    <property type="evidence" value="ECO:0007669"/>
    <property type="project" value="TreeGrafter"/>
</dbReference>
<dbReference type="EnsemblProtists" id="EOD23440">
    <property type="protein sequence ID" value="EOD23440"/>
    <property type="gene ID" value="EMIHUDRAFT_116426"/>
</dbReference>
<evidence type="ECO:0000256" key="3">
    <source>
        <dbReference type="ARBA" id="ARBA00022676"/>
    </source>
</evidence>
<evidence type="ECO:0000256" key="6">
    <source>
        <dbReference type="SAM" id="MobiDB-lite"/>
    </source>
</evidence>
<reference evidence="9" key="1">
    <citation type="journal article" date="2013" name="Nature">
        <title>Pan genome of the phytoplankton Emiliania underpins its global distribution.</title>
        <authorList>
            <person name="Read B.A."/>
            <person name="Kegel J."/>
            <person name="Klute M.J."/>
            <person name="Kuo A."/>
            <person name="Lefebvre S.C."/>
            <person name="Maumus F."/>
            <person name="Mayer C."/>
            <person name="Miller J."/>
            <person name="Monier A."/>
            <person name="Salamov A."/>
            <person name="Young J."/>
            <person name="Aguilar M."/>
            <person name="Claverie J.M."/>
            <person name="Frickenhaus S."/>
            <person name="Gonzalez K."/>
            <person name="Herman E.K."/>
            <person name="Lin Y.C."/>
            <person name="Napier J."/>
            <person name="Ogata H."/>
            <person name="Sarno A.F."/>
            <person name="Shmutz J."/>
            <person name="Schroeder D."/>
            <person name="de Vargas C."/>
            <person name="Verret F."/>
            <person name="von Dassow P."/>
            <person name="Valentin K."/>
            <person name="Van de Peer Y."/>
            <person name="Wheeler G."/>
            <person name="Dacks J.B."/>
            <person name="Delwiche C.F."/>
            <person name="Dyhrman S.T."/>
            <person name="Glockner G."/>
            <person name="John U."/>
            <person name="Richards T."/>
            <person name="Worden A.Z."/>
            <person name="Zhang X."/>
            <person name="Grigoriev I.V."/>
            <person name="Allen A.E."/>
            <person name="Bidle K."/>
            <person name="Borodovsky M."/>
            <person name="Bowler C."/>
            <person name="Brownlee C."/>
            <person name="Cock J.M."/>
            <person name="Elias M."/>
            <person name="Gladyshev V.N."/>
            <person name="Groth M."/>
            <person name="Guda C."/>
            <person name="Hadaegh A."/>
            <person name="Iglesias-Rodriguez M.D."/>
            <person name="Jenkins J."/>
            <person name="Jones B.M."/>
            <person name="Lawson T."/>
            <person name="Leese F."/>
            <person name="Lindquist E."/>
            <person name="Lobanov A."/>
            <person name="Lomsadze A."/>
            <person name="Malik S.B."/>
            <person name="Marsh M.E."/>
            <person name="Mackinder L."/>
            <person name="Mock T."/>
            <person name="Mueller-Roeber B."/>
            <person name="Pagarete A."/>
            <person name="Parker M."/>
            <person name="Probert I."/>
            <person name="Quesneville H."/>
            <person name="Raines C."/>
            <person name="Rensing S.A."/>
            <person name="Riano-Pachon D.M."/>
            <person name="Richier S."/>
            <person name="Rokitta S."/>
            <person name="Shiraiwa Y."/>
            <person name="Soanes D.M."/>
            <person name="van der Giezen M."/>
            <person name="Wahlund T.M."/>
            <person name="Williams B."/>
            <person name="Wilson W."/>
            <person name="Wolfe G."/>
            <person name="Wurch L.L."/>
        </authorList>
    </citation>
    <scope>NUCLEOTIDE SEQUENCE</scope>
</reference>
<evidence type="ECO:0000256" key="5">
    <source>
        <dbReference type="RuleBase" id="RU003832"/>
    </source>
</evidence>
<keyword evidence="5" id="KW-0472">Membrane</keyword>
<keyword evidence="5" id="KW-0333">Golgi apparatus</keyword>
<evidence type="ECO:0000256" key="1">
    <source>
        <dbReference type="ARBA" id="ARBA00004922"/>
    </source>
</evidence>
<dbReference type="SUPFAM" id="SSF53756">
    <property type="entry name" value="UDP-Glycosyltransferase/glycogen phosphorylase"/>
    <property type="match status" value="1"/>
</dbReference>
<comment type="subcellular location">
    <subcellularLocation>
        <location evidence="5">Golgi apparatus</location>
        <location evidence="5">Golgi stack membrane</location>
        <topology evidence="5">Single-pass type II membrane protein</topology>
    </subcellularLocation>
</comment>
<dbReference type="InterPro" id="IPR055270">
    <property type="entry name" value="Glyco_tran_10_C"/>
</dbReference>
<organism evidence="8 9">
    <name type="scientific">Emiliania huxleyi (strain CCMP1516)</name>
    <dbReference type="NCBI Taxonomy" id="280463"/>
    <lineage>
        <taxon>Eukaryota</taxon>
        <taxon>Haptista</taxon>
        <taxon>Haptophyta</taxon>
        <taxon>Prymnesiophyceae</taxon>
        <taxon>Isochrysidales</taxon>
        <taxon>Noelaerhabdaceae</taxon>
        <taxon>Emiliania</taxon>
    </lineage>
</organism>
<proteinExistence type="inferred from homology"/>
<dbReference type="KEGG" id="ehx:EMIHUDRAFT_116426"/>
<sequence>MTLPTPCDFSARMQERSPPQESEGQCDRGVQPELLLPTSEAGALLRRHNGTTISFLGDSLVRQLFHMLVCLLSVQPGLVIDAEPRYRYWRCPHWDCVNQYKRVTLRDPKMGLALTMLNKWVMEASTVAPHEAELIGEANVVVFGGAVLWLEYFAGHFDTPSGEFSNVDQNVGRGPQLAGAGSLGAGANSSYPCVKLGPAGAELAHGNPRRTAGNAVAAEAGWPVLATFDDSVSQWAAHPGIKAAEYEDGESCQGKAEPDRMARSIILGNWWNRTHQSRESQTLISRHVPFASLYFLESSLFTPADLIDRPALARKNSGRRLIAHLSRDCMYPWRLQLWDKIVAALPEGEAFALGQCNGIDGLATVDTSRLVRDEGPSQADPTHRNPWVRLFGRQHDGGFANGTFVTYHDEAALLYRDYRFVFVAENHALAPGYITEKLILAFLGGGVPVFAGHPSVLHIFNEAAFVYIANISRPEAALRELTRLAANATAYKQMLQQPTCGSSSHLTCDGVSFTLWRRGVSGDARGA</sequence>
<comment type="similarity">
    <text evidence="2 5">Belongs to the glycosyltransferase 10 family.</text>
</comment>
<dbReference type="AlphaFoldDB" id="A0A0D3JIV5"/>
<accession>A0A0D3JIV5</accession>
<keyword evidence="5" id="KW-0812">Transmembrane</keyword>
<comment type="pathway">
    <text evidence="1">Protein modification; protein glycosylation.</text>
</comment>
<evidence type="ECO:0000313" key="9">
    <source>
        <dbReference type="Proteomes" id="UP000013827"/>
    </source>
</evidence>
<dbReference type="GeneID" id="17269011"/>
<reference evidence="8" key="2">
    <citation type="submission" date="2024-10" db="UniProtKB">
        <authorList>
            <consortium name="EnsemblProtists"/>
        </authorList>
    </citation>
    <scope>IDENTIFICATION</scope>
</reference>
<evidence type="ECO:0000259" key="7">
    <source>
        <dbReference type="Pfam" id="PF00852"/>
    </source>
</evidence>